<sequence length="357" mass="41525">MNYRFLIYISYTYAFPIGEPLEKEIKKRGYEVKWFADEPETQEKFSSDKAVLKDIQEAIAYNPHIILSITNSIADFLPGLKVQVFHGIAPSKRNFKKGHFRIRGFFDLYSTQGPFTTQPFKKLQKEHQHFEVVETGWPKLDPLFPLEEIPREKPTILISSTFSKKLSLAYNDEVIDEIKRISEIGNWEFKVVLHPKIPPERVQKFKDIQSENLTYYDTTDLIPLFRESDVLFADSTSVVTEFLLQEKPVVTFRNTQPGPHLINITEVADIEKALEDALDPDVSLLEEIQEFNANMHPYKDGKSSERLIDASIKFLHADKSHLKPKPLNLIRKLKVRNNLAFYPLKTYRKPPTLDREN</sequence>
<comment type="caution">
    <text evidence="1">The sequence shown here is derived from an EMBL/GenBank/DDBJ whole genome shotgun (WGS) entry which is preliminary data.</text>
</comment>
<dbReference type="InterPro" id="IPR007554">
    <property type="entry name" value="Glycerophosphate_synth"/>
</dbReference>
<dbReference type="GO" id="GO:0016020">
    <property type="term" value="C:membrane"/>
    <property type="evidence" value="ECO:0007669"/>
    <property type="project" value="InterPro"/>
</dbReference>
<dbReference type="Gene3D" id="3.40.50.12580">
    <property type="match status" value="1"/>
</dbReference>
<dbReference type="PIRSF" id="PIRSF028458">
    <property type="entry name" value="UCP028458_glyceroPtfrase"/>
    <property type="match status" value="1"/>
</dbReference>
<dbReference type="Pfam" id="PF04464">
    <property type="entry name" value="Glyphos_transf"/>
    <property type="match status" value="1"/>
</dbReference>
<keyword evidence="2" id="KW-1185">Reference proteome</keyword>
<keyword evidence="1" id="KW-0808">Transferase</keyword>
<dbReference type="SUPFAM" id="SSF53756">
    <property type="entry name" value="UDP-Glycosyltransferase/glycogen phosphorylase"/>
    <property type="match status" value="1"/>
</dbReference>
<dbReference type="GO" id="GO:0047355">
    <property type="term" value="F:CDP-glycerol glycerophosphotransferase activity"/>
    <property type="evidence" value="ECO:0007669"/>
    <property type="project" value="InterPro"/>
</dbReference>
<name>A0A0Q9ZJS1_9FLAO</name>
<dbReference type="Proteomes" id="UP000051643">
    <property type="component" value="Unassembled WGS sequence"/>
</dbReference>
<dbReference type="InterPro" id="IPR016886">
    <property type="entry name" value="UCP028458_glyceroPtfrase"/>
</dbReference>
<dbReference type="AlphaFoldDB" id="A0A0Q9ZJS1"/>
<evidence type="ECO:0000313" key="1">
    <source>
        <dbReference type="EMBL" id="KRG30338.1"/>
    </source>
</evidence>
<evidence type="ECO:0000313" key="2">
    <source>
        <dbReference type="Proteomes" id="UP000051643"/>
    </source>
</evidence>
<reference evidence="1" key="1">
    <citation type="submission" date="2015-10" db="EMBL/GenBank/DDBJ databases">
        <title>Draft genome sequence of Salegentibacter mishustinae KCTC 12263.</title>
        <authorList>
            <person name="Lin W."/>
            <person name="Zheng Q."/>
        </authorList>
    </citation>
    <scope>NUCLEOTIDE SEQUENCE [LARGE SCALE GENOMIC DNA]</scope>
    <source>
        <strain evidence="1">KCTC 12263</strain>
    </source>
</reference>
<organism evidence="1 2">
    <name type="scientific">Salegentibacter mishustinae</name>
    <dbReference type="NCBI Taxonomy" id="270918"/>
    <lineage>
        <taxon>Bacteria</taxon>
        <taxon>Pseudomonadati</taxon>
        <taxon>Bacteroidota</taxon>
        <taxon>Flavobacteriia</taxon>
        <taxon>Flavobacteriales</taxon>
        <taxon>Flavobacteriaceae</taxon>
        <taxon>Salegentibacter</taxon>
    </lineage>
</organism>
<dbReference type="STRING" id="270918.APR42_00305"/>
<gene>
    <name evidence="1" type="ORF">APR42_00305</name>
</gene>
<dbReference type="EMBL" id="LKTP01000001">
    <property type="protein sequence ID" value="KRG30338.1"/>
    <property type="molecule type" value="Genomic_DNA"/>
</dbReference>
<dbReference type="InterPro" id="IPR043148">
    <property type="entry name" value="TagF_C"/>
</dbReference>
<proteinExistence type="predicted"/>
<protein>
    <submittedName>
        <fullName evidence="1">CDP-glycerol glycerophosphotransferase</fullName>
    </submittedName>
</protein>
<dbReference type="OrthoDB" id="1522454at2"/>
<accession>A0A0Q9ZJS1</accession>
<dbReference type="RefSeq" id="WP_057480169.1">
    <property type="nucleotide sequence ID" value="NZ_BMWR01000002.1"/>
</dbReference>